<evidence type="ECO:0000256" key="1">
    <source>
        <dbReference type="SAM" id="MobiDB-lite"/>
    </source>
</evidence>
<feature type="region of interest" description="Disordered" evidence="1">
    <location>
        <begin position="494"/>
        <end position="593"/>
    </location>
</feature>
<feature type="compositionally biased region" description="Low complexity" evidence="1">
    <location>
        <begin position="535"/>
        <end position="545"/>
    </location>
</feature>
<feature type="compositionally biased region" description="Basic and acidic residues" evidence="1">
    <location>
        <begin position="565"/>
        <end position="574"/>
    </location>
</feature>
<evidence type="ECO:0000313" key="3">
    <source>
        <dbReference type="Proteomes" id="UP000076947"/>
    </source>
</evidence>
<evidence type="ECO:0000313" key="2">
    <source>
        <dbReference type="EMBL" id="OAH32660.1"/>
    </source>
</evidence>
<gene>
    <name evidence="2" type="ORF">AYJ05_03100</name>
</gene>
<keyword evidence="3" id="KW-1185">Reference proteome</keyword>
<proteinExistence type="predicted"/>
<comment type="caution">
    <text evidence="2">The sequence shown here is derived from an EMBL/GenBank/DDBJ whole genome shotgun (WGS) entry which is preliminary data.</text>
</comment>
<dbReference type="RefSeq" id="WP_066837300.1">
    <property type="nucleotide sequence ID" value="NZ_LSTQ01000001.1"/>
</dbReference>
<organism evidence="2 3">
    <name type="scientific">Corynebacterium stationis</name>
    <dbReference type="NCBI Taxonomy" id="1705"/>
    <lineage>
        <taxon>Bacteria</taxon>
        <taxon>Bacillati</taxon>
        <taxon>Actinomycetota</taxon>
        <taxon>Actinomycetes</taxon>
        <taxon>Mycobacteriales</taxon>
        <taxon>Corynebacteriaceae</taxon>
        <taxon>Corynebacterium</taxon>
    </lineage>
</organism>
<dbReference type="Proteomes" id="UP000076947">
    <property type="component" value="Unassembled WGS sequence"/>
</dbReference>
<feature type="compositionally biased region" description="Gly residues" evidence="1">
    <location>
        <begin position="525"/>
        <end position="534"/>
    </location>
</feature>
<reference evidence="3" key="1">
    <citation type="submission" date="2016-02" db="EMBL/GenBank/DDBJ databases">
        <authorList>
            <person name="Kaur G."/>
            <person name="Nair G.R."/>
            <person name="Mayilraj S."/>
        </authorList>
    </citation>
    <scope>NUCLEOTIDE SEQUENCE [LARGE SCALE GENOMIC DNA]</scope>
    <source>
        <strain evidence="3">GA-15</strain>
    </source>
</reference>
<dbReference type="STRING" id="1705.CA21670_07565"/>
<protein>
    <submittedName>
        <fullName evidence="2">Uncharacterized protein</fullName>
    </submittedName>
</protein>
<feature type="compositionally biased region" description="Low complexity" evidence="1">
    <location>
        <begin position="575"/>
        <end position="584"/>
    </location>
</feature>
<feature type="compositionally biased region" description="Gly residues" evidence="1">
    <location>
        <begin position="507"/>
        <end position="516"/>
    </location>
</feature>
<name>A0A177IV04_9CORY</name>
<sequence>MKIDLDSLASVVAQVAAAQREIDLTTGKVTSDIGPQFSAIAGLNEAGVIHGRAIKLDPASAQEVLRKYAEQVSWTADLLAAEVDALTVQEDSNSFGIDLADVGGTVDSHAVALPPQPSNTNVPLSYVPPVVIPGSSLLQLANNFNATNFAELGRAAADWSTMASSISQVVEQLNSAASQIESENDSDFTRSAASKIRELASTGEQFAANATLMNQRAFGLLSKAPMGYVEIPADLQAVSLVPDPVLKKSMEAALLVKWQAKLQEMVTSSLPNQQSLAEAPAASGGGDNLNVGLGSIAGTGTRYNTDEVAWPQEIQDAIASGEIGPGSFGVADGELVALENIDQGLVDQVREAVNQRNEALYGGERLQEFINGGMTSLADTNTQTAGIGMPSGTAVNGGVNPSLGYAGAANNGTGFGGGANGMAASGLGPLGVLGSRGGFAGAGTGAGAGAGAGSVGAGIRNGVPGAGLGGLRGGGAIAGGRGFGISGGDGGARLLGGGDSPARAGSAVGGSSGTNGAGAAAHGTGSQGQHGRGIGPMMAPAAAAGRNQDKKKSSAMIKAVTSRVEANKNRRDLLGEPPAALPGPIGDWARQEV</sequence>
<accession>A0A177IV04</accession>
<dbReference type="EMBL" id="LSTQ01000001">
    <property type="protein sequence ID" value="OAH32660.1"/>
    <property type="molecule type" value="Genomic_DNA"/>
</dbReference>
<dbReference type="AlphaFoldDB" id="A0A177IV04"/>
<dbReference type="OrthoDB" id="4428152at2"/>